<feature type="transmembrane region" description="Helical" evidence="6">
    <location>
        <begin position="679"/>
        <end position="699"/>
    </location>
</feature>
<dbReference type="PANTHER" id="PTHR31600:SF2">
    <property type="entry name" value="GAMETE ENRICHED GENE 10 PROTEIN-RELATED"/>
    <property type="match status" value="1"/>
</dbReference>
<evidence type="ECO:0000256" key="2">
    <source>
        <dbReference type="ARBA" id="ARBA00022741"/>
    </source>
</evidence>
<keyword evidence="2" id="KW-0547">Nucleotide-binding</keyword>
<dbReference type="PANTHER" id="PTHR31600">
    <property type="entry name" value="TINY MACROCYSTS PROTEIN B-RELATED"/>
    <property type="match status" value="1"/>
</dbReference>
<feature type="transmembrane region" description="Helical" evidence="6">
    <location>
        <begin position="1973"/>
        <end position="1993"/>
    </location>
</feature>
<keyword evidence="6" id="KW-0472">Membrane</keyword>
<dbReference type="InterPro" id="IPR035965">
    <property type="entry name" value="PAS-like_dom_sf"/>
</dbReference>
<dbReference type="InterPro" id="IPR029063">
    <property type="entry name" value="SAM-dependent_MTases_sf"/>
</dbReference>
<comment type="caution">
    <text evidence="9">The sequence shown here is derived from an EMBL/GenBank/DDBJ whole genome shotgun (WGS) entry which is preliminary data.</text>
</comment>
<evidence type="ECO:0000259" key="8">
    <source>
        <dbReference type="Pfam" id="PF25474"/>
    </source>
</evidence>
<dbReference type="InterPro" id="IPR052994">
    <property type="entry name" value="Tiny_macrocysts_regulators"/>
</dbReference>
<keyword evidence="6" id="KW-0812">Transmembrane</keyword>
<dbReference type="InterPro" id="IPR057352">
    <property type="entry name" value="TPR_TmcB/C"/>
</dbReference>
<dbReference type="Pfam" id="PF13847">
    <property type="entry name" value="Methyltransf_31"/>
    <property type="match status" value="1"/>
</dbReference>
<accession>A0A0V0QFK0</accession>
<dbReference type="GO" id="GO:0005524">
    <property type="term" value="F:ATP binding"/>
    <property type="evidence" value="ECO:0007669"/>
    <property type="project" value="UniProtKB-KW"/>
</dbReference>
<dbReference type="Proteomes" id="UP000054937">
    <property type="component" value="Unassembled WGS sequence"/>
</dbReference>
<feature type="domain" description="Methyltransferase" evidence="7">
    <location>
        <begin position="73"/>
        <end position="196"/>
    </location>
</feature>
<gene>
    <name evidence="9" type="ORF">PPERSA_09588</name>
</gene>
<name>A0A0V0QFK0_PSEPJ</name>
<dbReference type="InterPro" id="IPR025714">
    <property type="entry name" value="Methyltranfer_dom"/>
</dbReference>
<evidence type="ECO:0000259" key="7">
    <source>
        <dbReference type="Pfam" id="PF13847"/>
    </source>
</evidence>
<evidence type="ECO:0000313" key="9">
    <source>
        <dbReference type="EMBL" id="KRX00982.1"/>
    </source>
</evidence>
<protein>
    <submittedName>
        <fullName evidence="9">PAS domain</fullName>
    </submittedName>
</protein>
<dbReference type="OMA" id="IKNYQVT"/>
<evidence type="ECO:0000256" key="5">
    <source>
        <dbReference type="SAM" id="MobiDB-lite"/>
    </source>
</evidence>
<organism evidence="9 10">
    <name type="scientific">Pseudocohnilembus persalinus</name>
    <name type="common">Ciliate</name>
    <dbReference type="NCBI Taxonomy" id="266149"/>
    <lineage>
        <taxon>Eukaryota</taxon>
        <taxon>Sar</taxon>
        <taxon>Alveolata</taxon>
        <taxon>Ciliophora</taxon>
        <taxon>Intramacronucleata</taxon>
        <taxon>Oligohymenophorea</taxon>
        <taxon>Scuticociliatia</taxon>
        <taxon>Philasterida</taxon>
        <taxon>Pseudocohnilembidae</taxon>
        <taxon>Pseudocohnilembus</taxon>
    </lineage>
</organism>
<dbReference type="Gene3D" id="3.30.450.20">
    <property type="entry name" value="PAS domain"/>
    <property type="match status" value="1"/>
</dbReference>
<dbReference type="InterPro" id="IPR000014">
    <property type="entry name" value="PAS"/>
</dbReference>
<keyword evidence="10" id="KW-1185">Reference proteome</keyword>
<reference evidence="9 10" key="1">
    <citation type="journal article" date="2015" name="Sci. Rep.">
        <title>Genome of the facultative scuticociliatosis pathogen Pseudocohnilembus persalinus provides insight into its virulence through horizontal gene transfer.</title>
        <authorList>
            <person name="Xiong J."/>
            <person name="Wang G."/>
            <person name="Cheng J."/>
            <person name="Tian M."/>
            <person name="Pan X."/>
            <person name="Warren A."/>
            <person name="Jiang C."/>
            <person name="Yuan D."/>
            <person name="Miao W."/>
        </authorList>
    </citation>
    <scope>NUCLEOTIDE SEQUENCE [LARGE SCALE GENOMIC DNA]</scope>
    <source>
        <strain evidence="9">36N120E</strain>
    </source>
</reference>
<keyword evidence="3" id="KW-0418">Kinase</keyword>
<dbReference type="OrthoDB" id="312072at2759"/>
<feature type="transmembrane region" description="Helical" evidence="6">
    <location>
        <begin position="582"/>
        <end position="604"/>
    </location>
</feature>
<dbReference type="CDD" id="cd02440">
    <property type="entry name" value="AdoMet_MTases"/>
    <property type="match status" value="1"/>
</dbReference>
<feature type="transmembrane region" description="Helical" evidence="6">
    <location>
        <begin position="1603"/>
        <end position="1627"/>
    </location>
</feature>
<feature type="transmembrane region" description="Helical" evidence="6">
    <location>
        <begin position="625"/>
        <end position="647"/>
    </location>
</feature>
<dbReference type="SUPFAM" id="SSF55785">
    <property type="entry name" value="PYP-like sensor domain (PAS domain)"/>
    <property type="match status" value="1"/>
</dbReference>
<dbReference type="NCBIfam" id="TIGR00229">
    <property type="entry name" value="sensory_box"/>
    <property type="match status" value="1"/>
</dbReference>
<keyword evidence="4" id="KW-0067">ATP-binding</keyword>
<keyword evidence="6" id="KW-1133">Transmembrane helix</keyword>
<dbReference type="Gene3D" id="3.40.50.150">
    <property type="entry name" value="Vaccinia Virus protein VP39"/>
    <property type="match status" value="1"/>
</dbReference>
<dbReference type="InParanoid" id="A0A0V0QFK0"/>
<feature type="domain" description="TmcB/TmcC TPR repeats" evidence="8">
    <location>
        <begin position="890"/>
        <end position="999"/>
    </location>
</feature>
<feature type="transmembrane region" description="Helical" evidence="6">
    <location>
        <begin position="536"/>
        <end position="562"/>
    </location>
</feature>
<feature type="transmembrane region" description="Helical" evidence="6">
    <location>
        <begin position="711"/>
        <end position="732"/>
    </location>
</feature>
<dbReference type="Pfam" id="PF25474">
    <property type="entry name" value="TPR_TmcB"/>
    <property type="match status" value="1"/>
</dbReference>
<evidence type="ECO:0000256" key="1">
    <source>
        <dbReference type="ARBA" id="ARBA00022679"/>
    </source>
</evidence>
<evidence type="ECO:0000313" key="10">
    <source>
        <dbReference type="Proteomes" id="UP000054937"/>
    </source>
</evidence>
<dbReference type="FunFam" id="3.30.450.20:FF:000060">
    <property type="entry name" value="Sensor protein FixL"/>
    <property type="match status" value="1"/>
</dbReference>
<dbReference type="GO" id="GO:0016301">
    <property type="term" value="F:kinase activity"/>
    <property type="evidence" value="ECO:0007669"/>
    <property type="project" value="UniProtKB-KW"/>
</dbReference>
<evidence type="ECO:0000256" key="3">
    <source>
        <dbReference type="ARBA" id="ARBA00022777"/>
    </source>
</evidence>
<dbReference type="SUPFAM" id="SSF53335">
    <property type="entry name" value="S-adenosyl-L-methionine-dependent methyltransferases"/>
    <property type="match status" value="1"/>
</dbReference>
<proteinExistence type="predicted"/>
<evidence type="ECO:0000256" key="4">
    <source>
        <dbReference type="ARBA" id="ARBA00022840"/>
    </source>
</evidence>
<dbReference type="EMBL" id="LDAU01000180">
    <property type="protein sequence ID" value="KRX00982.1"/>
    <property type="molecule type" value="Genomic_DNA"/>
</dbReference>
<keyword evidence="1" id="KW-0808">Transferase</keyword>
<sequence length="2034" mass="236854">MQQQQEKFEEILEEEKTYQLDEQGIPRNNKVYREKNYWNFRFKTEQQYDWIADLSAMEKNSQGFLEEFLAKLKGDKKVLNLGNGTSTMPMQLCEKGVSSENLVNCDYVENVIEKMQAIYKDQCGKWVVADIRKLEEVFEPQSFDVIVEKCTLDALTVSPKDPWNPDEELRETVKSVFKGAHRLLKNKGDIFISLSFEQPHFRKKYFDEEIQELFTDLEVQRKIEVGWNECYVFPSFESYFPGLIDLVKNVNTDYDDLQEDFYNYMKEKLPFWEVFSQNKKYMKINRHICLTLYAFLNDPQYRTLSQKEINLYYWIFLFHDIAKQSSPQIKIPDYDGQIRDPAHPYKCCYQSLLELNKLKIIEISQQKLQLWEKLFEQAYTKNEMGVTIHNREYLPNIILFIDNQLDIFQEAKIFLKIILLHQIMPCEKYPPKTPFINEDIELENMQKPIEDESFLEKTERKIKHCLNTVVHELLQSQIFSPFLFQLLILIETIQLLYFSILETLPFLWDSKVVEVIREIVQYFQIHVLLREDSEQIFLVLLYTIFAIQIIILVMTVVTAIKIMGQNNSTTFVTYSIKFLSSYGLLLNTILTIPFFNSFMATLYCNSRDGIHSEIECYKGLYFMHLAIAIIGTIILLLFCFIFSILYIDTNPSSSVPFASPISSLTIIKYRSPKMFNQQVFTFTVICESILFWITFCVMVHAILDFDEIDDIGIVFTIVGIPIVTLLFHVLVFKKKIHSLKMTPKDFKKDTDVEGFINILIQLVETIENPDSRVLIEGVLRFHIRYCQKGEQCICQKLNNEFDPDEDIKVQVKNWYYFVQVCLEDGIEKFPKSSRLHILHSYIQNQNLYNRFKALFELQCAQEYKPNFQEEFCIFRYKNLIEEELVENDIRTTENKGVDVNQIIDFQKMFVQFLGSIEKCVVLYLEFWRELIEDNPDIQKLQSLGSKITQILEVIQDEFKKLTEINSNHINTLKKYGIFLREIVNDEQESTKVIEKMEFAIKSSQQNKQFVDNYRQKYGENSNTCIINISGNKNNTGIVLNCNNEITRILGFQKNDVQGQNVKIIMGKCYADYHDGILEHFLKTSEEKVINKERVFIAQDKSGYMIPCSAMIKVLPSLAEGIQFVGFIKELDLNVNISDPSQMTHYLMYNGVNQVVLGVTKSCYDQFGIPASIIYGNSNHTSDFTVDQVAPEIDQPGSIQEEIRAASGAIVTFDTTYIQQNFLLEDEQNSNRSDNEFEQTQNMTQNLTQNNITQNKDVTQLGKDLNDSQITDNQGLQTAKVSKFKKVKIRINLEQEDIFPPNMHIKILKFQEVDENDTGKLNRQTYNFKSNHTNQNQILDKEEEYEEELNKDDNALTAQESVREEQDQQNEVMRTLKDFKALISEKTVPKSIQILKKTVFILLIVLCILSGVELHYKGTQKSDIQEGKKAIDYAYTRHNKMVLCNYMVRKIQLLAEGLLTVPAGDTSDSYGQDLQDELTKYVDELQDVQFNVIKSQLEIQDNSDEDYSSQQYQIEFLLQNGKTKTEDSVFTDAIFQYITEASSLTNSTISDFVSDENAQYVDDTQISIHFVRENGLFVLRVGSEDIANKFYEYYYDQTYTIKNYFLVIMILGIVFLVLSQILLIPIVFSVNRTNNKVLSLFGIIPEQEIKTLVTKCEAYMGDHLEDHHDKNEKNEQEQNQENNNYKTSNNIPQIQEENMFQDNDQLGLNESQQPMNNNLIHSEVTQDQNQTTNQQFITTQNNQLTTQGNNLQLPKSHGQKITTNFNTINNSNLNGSNLQGANVMNQIPGNLPNEVENLLEYNVMFTLEQISVGSDISYTDSDDLVDYYNDLVYSNERNVYSTYQESYPGQIDSYLSEFYNFNYKSICEHSDSVSNTSDCQDVSQGILTKGLRTSIVALIEDTRDLVSDFNSDLDDQGKENLSTVTSETVNSSDYTDIEDMLFYIVPSMVQLNNSFLQNIDQYLDKNSQVDTIKFVVFIILIFIIFFFVWTPYLSSLNNKIWRTKGMLNMIPIEIIMRHDKLRQMMQSGELLQAVR</sequence>
<feature type="region of interest" description="Disordered" evidence="5">
    <location>
        <begin position="1668"/>
        <end position="1687"/>
    </location>
</feature>
<evidence type="ECO:0000256" key="6">
    <source>
        <dbReference type="SAM" id="Phobius"/>
    </source>
</evidence>